<evidence type="ECO:0000313" key="9">
    <source>
        <dbReference type="EMBL" id="GFY46835.1"/>
    </source>
</evidence>
<keyword evidence="5 7" id="KW-0949">S-adenosyl-L-methionine</keyword>
<comment type="caution">
    <text evidence="9">The sequence shown here is derived from an EMBL/GenBank/DDBJ whole genome shotgun (WGS) entry which is preliminary data.</text>
</comment>
<evidence type="ECO:0000256" key="7">
    <source>
        <dbReference type="PIRSR" id="PIRSR005461-1"/>
    </source>
</evidence>
<evidence type="ECO:0000256" key="6">
    <source>
        <dbReference type="ARBA" id="ARBA00041184"/>
    </source>
</evidence>
<dbReference type="AlphaFoldDB" id="A0A8X6X4N3"/>
<dbReference type="InterPro" id="IPR050082">
    <property type="entry name" value="RNA_methyltr_RlmE"/>
</dbReference>
<evidence type="ECO:0000256" key="3">
    <source>
        <dbReference type="ARBA" id="ARBA00022603"/>
    </source>
</evidence>
<evidence type="ECO:0000256" key="5">
    <source>
        <dbReference type="ARBA" id="ARBA00022691"/>
    </source>
</evidence>
<keyword evidence="10" id="KW-1185">Reference proteome</keyword>
<evidence type="ECO:0000256" key="2">
    <source>
        <dbReference type="ARBA" id="ARBA00022552"/>
    </source>
</evidence>
<accession>A0A8X6X4N3</accession>
<sequence>MPILKTFLCSVQVRNISLSSLSNKIVPSNLKGKSKSSQEWLERQLNDEYVKKSRYHGYRCRSAFKLLEMDQKFKLLKPGYSVVDCGAAPGSWTQIVVNKLKLDKETEENQKIKGVAIAVDLQHIEPIKGATIIQESDFTQLSVQEKISNLLPSGKANVVLSDMAPRATGTYELDCAAMMTLVYSATKFSFHVLHKDGTFLCKLWDGHEVEKFITILKNYFSLVKRCKPKASRSDSSELYVLAMGFKGWQK</sequence>
<evidence type="ECO:0000256" key="4">
    <source>
        <dbReference type="ARBA" id="ARBA00022679"/>
    </source>
</evidence>
<dbReference type="PANTHER" id="PTHR10920">
    <property type="entry name" value="RIBOSOMAL RNA METHYLTRANSFERASE"/>
    <property type="match status" value="1"/>
</dbReference>
<dbReference type="InterPro" id="IPR015507">
    <property type="entry name" value="rRNA-MeTfrase_E"/>
</dbReference>
<evidence type="ECO:0000313" key="10">
    <source>
        <dbReference type="Proteomes" id="UP000886998"/>
    </source>
</evidence>
<feature type="active site" description="Proton acceptor" evidence="7">
    <location>
        <position position="202"/>
    </location>
</feature>
<dbReference type="Pfam" id="PF01728">
    <property type="entry name" value="FtsJ"/>
    <property type="match status" value="1"/>
</dbReference>
<reference evidence="9" key="1">
    <citation type="submission" date="2020-08" db="EMBL/GenBank/DDBJ databases">
        <title>Multicomponent nature underlies the extraordinary mechanical properties of spider dragline silk.</title>
        <authorList>
            <person name="Kono N."/>
            <person name="Nakamura H."/>
            <person name="Mori M."/>
            <person name="Yoshida Y."/>
            <person name="Ohtoshi R."/>
            <person name="Malay A.D."/>
            <person name="Moran D.A.P."/>
            <person name="Tomita M."/>
            <person name="Numata K."/>
            <person name="Arakawa K."/>
        </authorList>
    </citation>
    <scope>NUCLEOTIDE SEQUENCE</scope>
</reference>
<protein>
    <recommendedName>
        <fullName evidence="6">rRNA methyltransferase 2, mitochondrial</fullName>
    </recommendedName>
</protein>
<keyword evidence="3 9" id="KW-0489">Methyltransferase</keyword>
<evidence type="ECO:0000256" key="1">
    <source>
        <dbReference type="ARBA" id="ARBA00009258"/>
    </source>
</evidence>
<organism evidence="9 10">
    <name type="scientific">Trichonephila inaurata madagascariensis</name>
    <dbReference type="NCBI Taxonomy" id="2747483"/>
    <lineage>
        <taxon>Eukaryota</taxon>
        <taxon>Metazoa</taxon>
        <taxon>Ecdysozoa</taxon>
        <taxon>Arthropoda</taxon>
        <taxon>Chelicerata</taxon>
        <taxon>Arachnida</taxon>
        <taxon>Araneae</taxon>
        <taxon>Araneomorphae</taxon>
        <taxon>Entelegynae</taxon>
        <taxon>Araneoidea</taxon>
        <taxon>Nephilidae</taxon>
        <taxon>Trichonephila</taxon>
        <taxon>Trichonephila inaurata</taxon>
    </lineage>
</organism>
<dbReference type="SUPFAM" id="SSF53335">
    <property type="entry name" value="S-adenosyl-L-methionine-dependent methyltransferases"/>
    <property type="match status" value="1"/>
</dbReference>
<dbReference type="InterPro" id="IPR002877">
    <property type="entry name" value="RNA_MeTrfase_FtsJ_dom"/>
</dbReference>
<dbReference type="InterPro" id="IPR029063">
    <property type="entry name" value="SAM-dependent_MTases_sf"/>
</dbReference>
<dbReference type="GO" id="GO:0005739">
    <property type="term" value="C:mitochondrion"/>
    <property type="evidence" value="ECO:0007669"/>
    <property type="project" value="TreeGrafter"/>
</dbReference>
<dbReference type="OrthoDB" id="6409100at2759"/>
<name>A0A8X6X4N3_9ARAC</name>
<dbReference type="Gene3D" id="3.40.50.150">
    <property type="entry name" value="Vaccinia Virus protein VP39"/>
    <property type="match status" value="1"/>
</dbReference>
<gene>
    <name evidence="9" type="primary">CG11447</name>
    <name evidence="9" type="ORF">TNIN_269781</name>
</gene>
<dbReference type="PIRSF" id="PIRSF005461">
    <property type="entry name" value="23S_rRNA_mtase"/>
    <property type="match status" value="1"/>
</dbReference>
<comment type="similarity">
    <text evidence="1">Belongs to the class I-like SAM-binding methyltransferase superfamily. RNA methyltransferase RlmE family.</text>
</comment>
<dbReference type="HAMAP" id="MF_01547">
    <property type="entry name" value="RNA_methyltr_E"/>
    <property type="match status" value="1"/>
</dbReference>
<dbReference type="Proteomes" id="UP000886998">
    <property type="component" value="Unassembled WGS sequence"/>
</dbReference>
<dbReference type="PANTHER" id="PTHR10920:SF18">
    <property type="entry name" value="RRNA METHYLTRANSFERASE 2, MITOCHONDRIAL"/>
    <property type="match status" value="1"/>
</dbReference>
<dbReference type="GO" id="GO:0008650">
    <property type="term" value="F:rRNA (uridine-2'-O-)-methyltransferase activity"/>
    <property type="evidence" value="ECO:0007669"/>
    <property type="project" value="TreeGrafter"/>
</dbReference>
<dbReference type="EMBL" id="BMAV01005638">
    <property type="protein sequence ID" value="GFY46835.1"/>
    <property type="molecule type" value="Genomic_DNA"/>
</dbReference>
<keyword evidence="4" id="KW-0808">Transferase</keyword>
<proteinExistence type="inferred from homology"/>
<feature type="domain" description="Ribosomal RNA methyltransferase FtsJ" evidence="8">
    <location>
        <begin position="58"/>
        <end position="245"/>
    </location>
</feature>
<evidence type="ECO:0000259" key="8">
    <source>
        <dbReference type="Pfam" id="PF01728"/>
    </source>
</evidence>
<keyword evidence="2" id="KW-0698">rRNA processing</keyword>